<proteinExistence type="predicted"/>
<gene>
    <name evidence="7" type="ORF">BDV23DRAFT_169839</name>
</gene>
<feature type="transmembrane region" description="Helical" evidence="6">
    <location>
        <begin position="161"/>
        <end position="181"/>
    </location>
</feature>
<feature type="transmembrane region" description="Helical" evidence="6">
    <location>
        <begin position="40"/>
        <end position="57"/>
    </location>
</feature>
<feature type="transmembrane region" description="Helical" evidence="6">
    <location>
        <begin position="86"/>
        <end position="105"/>
    </location>
</feature>
<feature type="transmembrane region" description="Helical" evidence="6">
    <location>
        <begin position="317"/>
        <end position="338"/>
    </location>
</feature>
<keyword evidence="5 6" id="KW-0472">Membrane</keyword>
<dbReference type="EMBL" id="ML735226">
    <property type="protein sequence ID" value="KAE8393946.1"/>
    <property type="molecule type" value="Genomic_DNA"/>
</dbReference>
<evidence type="ECO:0000313" key="7">
    <source>
        <dbReference type="EMBL" id="KAE8393946.1"/>
    </source>
</evidence>
<evidence type="ECO:0000256" key="6">
    <source>
        <dbReference type="SAM" id="Phobius"/>
    </source>
</evidence>
<evidence type="ECO:0000256" key="2">
    <source>
        <dbReference type="ARBA" id="ARBA00022448"/>
    </source>
</evidence>
<evidence type="ECO:0000256" key="1">
    <source>
        <dbReference type="ARBA" id="ARBA00004141"/>
    </source>
</evidence>
<keyword evidence="3 6" id="KW-0812">Transmembrane</keyword>
<sequence>MPLMNAIYGGGPLSVFVGWIIVCIFDVCVALWTITLSVKLLVNFGFASMVAATISVYRPGWNATSWQLLLMFYGIYVPTKGRHCFDMWASITIFIIFIALSVKAGTGRHSAHYALGYYDSSLSRWHGFIFFIGLLLAAYTLSAVGMIASMAEKCANPTIRLSQAISLGVPVGGITGLFFVLPICFTLPSLHEILNAPAGQALPYIFYIVMGGPEGGLGLTVLNHPFLFHQHHLPVWSLVLVTVIQMLLGLINLGSSSAITAFVFVGVIAFAVAYSTPIALSLLHPARPHCEFITLCWIGFEVVLFSMPTALPVTSISMNYASVIFMGFMVLSALWYIFYARNYASNYATEGQI</sequence>
<name>A0A5N7CIE7_PETAA</name>
<protein>
    <submittedName>
        <fullName evidence="7">Uncharacterized protein</fullName>
    </submittedName>
</protein>
<feature type="transmembrane region" description="Helical" evidence="6">
    <location>
        <begin position="12"/>
        <end position="33"/>
    </location>
</feature>
<organism evidence="7">
    <name type="scientific">Petromyces alliaceus</name>
    <name type="common">Aspergillus alliaceus</name>
    <dbReference type="NCBI Taxonomy" id="209559"/>
    <lineage>
        <taxon>Eukaryota</taxon>
        <taxon>Fungi</taxon>
        <taxon>Dikarya</taxon>
        <taxon>Ascomycota</taxon>
        <taxon>Pezizomycotina</taxon>
        <taxon>Eurotiomycetes</taxon>
        <taxon>Eurotiomycetidae</taxon>
        <taxon>Eurotiales</taxon>
        <taxon>Aspergillaceae</taxon>
        <taxon>Aspergillus</taxon>
        <taxon>Aspergillus subgen. Circumdati</taxon>
    </lineage>
</organism>
<dbReference type="AlphaFoldDB" id="A0A5N7CIE7"/>
<dbReference type="GO" id="GO:0016020">
    <property type="term" value="C:membrane"/>
    <property type="evidence" value="ECO:0007669"/>
    <property type="project" value="UniProtKB-SubCell"/>
</dbReference>
<feature type="transmembrane region" description="Helical" evidence="6">
    <location>
        <begin position="233"/>
        <end position="253"/>
    </location>
</feature>
<reference evidence="7" key="1">
    <citation type="submission" date="2019-04" db="EMBL/GenBank/DDBJ databases">
        <title>Friends and foes A comparative genomics studyof 23 Aspergillus species from section Flavi.</title>
        <authorList>
            <consortium name="DOE Joint Genome Institute"/>
            <person name="Kjaerbolling I."/>
            <person name="Vesth T."/>
            <person name="Frisvad J.C."/>
            <person name="Nybo J.L."/>
            <person name="Theobald S."/>
            <person name="Kildgaard S."/>
            <person name="Isbrandt T."/>
            <person name="Kuo A."/>
            <person name="Sato A."/>
            <person name="Lyhne E.K."/>
            <person name="Kogle M.E."/>
            <person name="Wiebenga A."/>
            <person name="Kun R.S."/>
            <person name="Lubbers R.J."/>
            <person name="Makela M.R."/>
            <person name="Barry K."/>
            <person name="Chovatia M."/>
            <person name="Clum A."/>
            <person name="Daum C."/>
            <person name="Haridas S."/>
            <person name="He G."/>
            <person name="LaButti K."/>
            <person name="Lipzen A."/>
            <person name="Mondo S."/>
            <person name="Riley R."/>
            <person name="Salamov A."/>
            <person name="Simmons B.A."/>
            <person name="Magnuson J.K."/>
            <person name="Henrissat B."/>
            <person name="Mortensen U.H."/>
            <person name="Larsen T.O."/>
            <person name="Devries R.P."/>
            <person name="Grigoriev I.V."/>
            <person name="Machida M."/>
            <person name="Baker S.E."/>
            <person name="Andersen M.R."/>
        </authorList>
    </citation>
    <scope>NUCLEOTIDE SEQUENCE [LARGE SCALE GENOMIC DNA]</scope>
    <source>
        <strain evidence="7">IBT 14317</strain>
    </source>
</reference>
<evidence type="ECO:0000256" key="5">
    <source>
        <dbReference type="ARBA" id="ARBA00023136"/>
    </source>
</evidence>
<keyword evidence="2" id="KW-0813">Transport</keyword>
<dbReference type="Proteomes" id="UP000326877">
    <property type="component" value="Unassembled WGS sequence"/>
</dbReference>
<dbReference type="PANTHER" id="PTHR45649">
    <property type="entry name" value="AMINO-ACID PERMEASE BAT1"/>
    <property type="match status" value="1"/>
</dbReference>
<dbReference type="OrthoDB" id="3900342at2759"/>
<feature type="transmembrane region" description="Helical" evidence="6">
    <location>
        <begin position="125"/>
        <end position="149"/>
    </location>
</feature>
<keyword evidence="4 6" id="KW-1133">Transmembrane helix</keyword>
<accession>A0A5N7CIE7</accession>
<evidence type="ECO:0000256" key="4">
    <source>
        <dbReference type="ARBA" id="ARBA00022989"/>
    </source>
</evidence>
<dbReference type="PANTHER" id="PTHR45649:SF28">
    <property type="entry name" value="TRANSPORTER, PUTATIVE (EUROFUNG)-RELATED"/>
    <property type="match status" value="1"/>
</dbReference>
<dbReference type="GO" id="GO:0022857">
    <property type="term" value="F:transmembrane transporter activity"/>
    <property type="evidence" value="ECO:0007669"/>
    <property type="project" value="UniProtKB-ARBA"/>
</dbReference>
<evidence type="ECO:0000256" key="3">
    <source>
        <dbReference type="ARBA" id="ARBA00022692"/>
    </source>
</evidence>
<feature type="transmembrane region" description="Helical" evidence="6">
    <location>
        <begin position="259"/>
        <end position="280"/>
    </location>
</feature>
<feature type="transmembrane region" description="Helical" evidence="6">
    <location>
        <begin position="201"/>
        <end position="221"/>
    </location>
</feature>
<comment type="subcellular location">
    <subcellularLocation>
        <location evidence="1">Membrane</location>
        <topology evidence="1">Multi-pass membrane protein</topology>
    </subcellularLocation>
</comment>